<comment type="subcellular location">
    <subcellularLocation>
        <location evidence="1">Membrane</location>
        <topology evidence="1">Multi-pass membrane protein</topology>
    </subcellularLocation>
</comment>
<dbReference type="InterPro" id="IPR004752">
    <property type="entry name" value="AmpG_permease/AT-1"/>
</dbReference>
<sequence>MVTTTLVAVLKHERDASVTDEDDGHPDLGIAQTYKMALRIFHLPSIRTFCIFLFTCKVGFGVADSVTGLKLLEAGLHRENLALLAIPMVPIQIMLPLLISKHTGGHRPLDVFFKAYPYRLLLGVVFMILLHWTYHVKNADGTFPLYYYAVIVVVYAVHQVTVYSIFVSLMAFHARVSDPAIGGTYMTLLNTITNLGGNWPATLALWMVESLTFKRCVGALKGWLSCSSKEDLDICTGEGGTCETTIDGYNIEMVLCIVLGFIWLLYARRRAHWLQSLPLSAWKCT</sequence>
<dbReference type="InterPro" id="IPR036259">
    <property type="entry name" value="MFS_trans_sf"/>
</dbReference>
<proteinExistence type="predicted"/>
<dbReference type="Pfam" id="PF13000">
    <property type="entry name" value="Acatn"/>
    <property type="match status" value="2"/>
</dbReference>
<evidence type="ECO:0000256" key="4">
    <source>
        <dbReference type="ARBA" id="ARBA00023136"/>
    </source>
</evidence>
<evidence type="ECO:0000313" key="6">
    <source>
        <dbReference type="EMBL" id="MAA20891.1"/>
    </source>
</evidence>
<evidence type="ECO:0000256" key="5">
    <source>
        <dbReference type="SAM" id="Phobius"/>
    </source>
</evidence>
<name>A0A224Z1U5_9ACAR</name>
<dbReference type="EMBL" id="GFPF01009745">
    <property type="protein sequence ID" value="MAA20891.1"/>
    <property type="molecule type" value="Transcribed_RNA"/>
</dbReference>
<keyword evidence="4 5" id="KW-0472">Membrane</keyword>
<dbReference type="SUPFAM" id="SSF103473">
    <property type="entry name" value="MFS general substrate transporter"/>
    <property type="match status" value="1"/>
</dbReference>
<dbReference type="GO" id="GO:0016020">
    <property type="term" value="C:membrane"/>
    <property type="evidence" value="ECO:0007669"/>
    <property type="project" value="UniProtKB-SubCell"/>
</dbReference>
<dbReference type="Gene3D" id="1.20.1250.20">
    <property type="entry name" value="MFS general substrate transporter like domains"/>
    <property type="match status" value="1"/>
</dbReference>
<keyword evidence="2 5" id="KW-0812">Transmembrane</keyword>
<feature type="transmembrane region" description="Helical" evidence="5">
    <location>
        <begin position="111"/>
        <end position="134"/>
    </location>
</feature>
<keyword evidence="3 5" id="KW-1133">Transmembrane helix</keyword>
<feature type="transmembrane region" description="Helical" evidence="5">
    <location>
        <begin position="80"/>
        <end position="99"/>
    </location>
</feature>
<dbReference type="GO" id="GO:0035348">
    <property type="term" value="P:acetyl-CoA transmembrane transport"/>
    <property type="evidence" value="ECO:0007669"/>
    <property type="project" value="InterPro"/>
</dbReference>
<dbReference type="PANTHER" id="PTHR12778">
    <property type="entry name" value="SOLUTE CARRIER FAMILY 33 ACETYL-COA TRANSPORTER -RELATED"/>
    <property type="match status" value="1"/>
</dbReference>
<feature type="transmembrane region" description="Helical" evidence="5">
    <location>
        <begin position="146"/>
        <end position="172"/>
    </location>
</feature>
<dbReference type="AlphaFoldDB" id="A0A224Z1U5"/>
<dbReference type="GO" id="GO:0008521">
    <property type="term" value="F:acetyl-CoA transmembrane transporter activity"/>
    <property type="evidence" value="ECO:0007669"/>
    <property type="project" value="InterPro"/>
</dbReference>
<protein>
    <submittedName>
        <fullName evidence="6">MFS transporter PAT family solute carrier family 33 (Acetyl-CoA transporter) member 1</fullName>
    </submittedName>
</protein>
<feature type="transmembrane region" description="Helical" evidence="5">
    <location>
        <begin position="249"/>
        <end position="267"/>
    </location>
</feature>
<evidence type="ECO:0000256" key="2">
    <source>
        <dbReference type="ARBA" id="ARBA00022692"/>
    </source>
</evidence>
<accession>A0A224Z1U5</accession>
<reference evidence="6" key="1">
    <citation type="journal article" date="2017" name="Parasit. Vectors">
        <title>Sialotranscriptomics of Rhipicephalus zambeziensis reveals intricate expression profiles of secretory proteins and suggests tight temporal transcriptional regulation during blood-feeding.</title>
        <authorList>
            <person name="de Castro M.H."/>
            <person name="de Klerk D."/>
            <person name="Pienaar R."/>
            <person name="Rees D.J.G."/>
            <person name="Mans B.J."/>
        </authorList>
    </citation>
    <scope>NUCLEOTIDE SEQUENCE</scope>
    <source>
        <tissue evidence="6">Salivary glands</tissue>
    </source>
</reference>
<evidence type="ECO:0000256" key="1">
    <source>
        <dbReference type="ARBA" id="ARBA00004141"/>
    </source>
</evidence>
<dbReference type="InterPro" id="IPR024371">
    <property type="entry name" value="AcetylCoA_trans_1-like"/>
</dbReference>
<evidence type="ECO:0000256" key="3">
    <source>
        <dbReference type="ARBA" id="ARBA00022989"/>
    </source>
</evidence>
<organism evidence="6">
    <name type="scientific">Rhipicephalus zambeziensis</name>
    <dbReference type="NCBI Taxonomy" id="60191"/>
    <lineage>
        <taxon>Eukaryota</taxon>
        <taxon>Metazoa</taxon>
        <taxon>Ecdysozoa</taxon>
        <taxon>Arthropoda</taxon>
        <taxon>Chelicerata</taxon>
        <taxon>Arachnida</taxon>
        <taxon>Acari</taxon>
        <taxon>Parasitiformes</taxon>
        <taxon>Ixodida</taxon>
        <taxon>Ixodoidea</taxon>
        <taxon>Ixodidae</taxon>
        <taxon>Rhipicephalinae</taxon>
        <taxon>Rhipicephalus</taxon>
        <taxon>Rhipicephalus</taxon>
    </lineage>
</organism>
<dbReference type="PANTHER" id="PTHR12778:SF9">
    <property type="entry name" value="ACETYL-COENZYME A TRANSPORTER 1"/>
    <property type="match status" value="1"/>
</dbReference>